<dbReference type="InterPro" id="IPR023796">
    <property type="entry name" value="Serpin_dom"/>
</dbReference>
<dbReference type="FunFam" id="3.30.497.10:FF:000031">
    <property type="entry name" value="Putative salivary serpin"/>
    <property type="match status" value="1"/>
</dbReference>
<dbReference type="AlphaFoldDB" id="A0A0E9Y1T0"/>
<dbReference type="SMART" id="SM00093">
    <property type="entry name" value="SERPIN"/>
    <property type="match status" value="1"/>
</dbReference>
<dbReference type="Pfam" id="PF00079">
    <property type="entry name" value="Serpin"/>
    <property type="match status" value="1"/>
</dbReference>
<dbReference type="InterPro" id="IPR000215">
    <property type="entry name" value="Serpin_fam"/>
</dbReference>
<evidence type="ECO:0000256" key="2">
    <source>
        <dbReference type="ARBA" id="ARBA00009500"/>
    </source>
</evidence>
<reference evidence="10" key="1">
    <citation type="submission" date="2014-02" db="EMBL/GenBank/DDBJ databases">
        <title>Comparative bioinformatics, temporal and spatial expression analyses of Ixodes scapularis organic anion transporting polypeptides.</title>
        <authorList>
            <person name="Radulovic Z."/>
            <person name="Porter L."/>
            <person name="Kim T."/>
            <person name="Mulenga A."/>
        </authorList>
    </citation>
    <scope>NUCLEOTIDE SEQUENCE</scope>
</reference>
<dbReference type="InterPro" id="IPR042178">
    <property type="entry name" value="Serpin_sf_1"/>
</dbReference>
<reference evidence="10" key="2">
    <citation type="submission" date="2014-02" db="EMBL/GenBank/DDBJ databases">
        <title>Intra- and inter-species comparative analysis of male and female Amblyomma americanum serine protease inhibitors (serpins).</title>
        <authorList>
            <person name="Porter L."/>
            <person name="Kim T."/>
            <person name="Radulovic Z."/>
            <person name="Braz G."/>
            <person name="Vaz I.D.S.Jr."/>
            <person name="Mulenga A."/>
        </authorList>
    </citation>
    <scope>NUCLEOTIDE SEQUENCE</scope>
</reference>
<dbReference type="GO" id="GO:0004867">
    <property type="term" value="F:serine-type endopeptidase inhibitor activity"/>
    <property type="evidence" value="ECO:0007669"/>
    <property type="project" value="UniProtKB-KW"/>
</dbReference>
<dbReference type="Gene3D" id="2.30.39.10">
    <property type="entry name" value="Alpha-1-antitrypsin, domain 1"/>
    <property type="match status" value="1"/>
</dbReference>
<dbReference type="EMBL" id="GAYW01000316">
    <property type="protein sequence ID" value="JAI08662.1"/>
    <property type="molecule type" value="Transcribed_RNA"/>
</dbReference>
<dbReference type="PANTHER" id="PTHR11461:SF211">
    <property type="entry name" value="GH10112P-RELATED"/>
    <property type="match status" value="1"/>
</dbReference>
<keyword evidence="5" id="KW-0732">Signal</keyword>
<evidence type="ECO:0000256" key="7">
    <source>
        <dbReference type="ARBA" id="ARBA00023180"/>
    </source>
</evidence>
<evidence type="ECO:0000313" key="10">
    <source>
        <dbReference type="EMBL" id="JAI08662.1"/>
    </source>
</evidence>
<dbReference type="PROSITE" id="PS00284">
    <property type="entry name" value="SERPIN"/>
    <property type="match status" value="1"/>
</dbReference>
<evidence type="ECO:0000256" key="5">
    <source>
        <dbReference type="ARBA" id="ARBA00022729"/>
    </source>
</evidence>
<evidence type="ECO:0000256" key="4">
    <source>
        <dbReference type="ARBA" id="ARBA00022690"/>
    </source>
</evidence>
<dbReference type="GO" id="GO:0005615">
    <property type="term" value="C:extracellular space"/>
    <property type="evidence" value="ECO:0007669"/>
    <property type="project" value="InterPro"/>
</dbReference>
<evidence type="ECO:0000259" key="9">
    <source>
        <dbReference type="SMART" id="SM00093"/>
    </source>
</evidence>
<dbReference type="InterPro" id="IPR023795">
    <property type="entry name" value="Serpin_CS"/>
</dbReference>
<dbReference type="Gene3D" id="3.30.497.10">
    <property type="entry name" value="Antithrombin, subunit I, domain 2"/>
    <property type="match status" value="1"/>
</dbReference>
<dbReference type="CDD" id="cd00172">
    <property type="entry name" value="serpin"/>
    <property type="match status" value="1"/>
</dbReference>
<sequence>MTTMANDLSSATLAFSLHLHKQLLAAASGSGKNVVFSPFSIATALSMTLAGARGKTAEEIATVLHTGELKDIHTNFSEFLTKISGLAPDVTLEVANRLYCEKTYSILEEYTGALKKFYGSAVEPANFKTEAEQARLAVNAWVEKTTKSKIKDLLPSGTVDYDTALVLVNAVYFKGLWQEPFKPRRTSQKHFHLSKEKVKNVDMMCNEGEYRMCNKCDDLKAGAIEIPYKGGKTSMLILLPYDVDGLADLEAALTPSKVASVLKCLGSAETVILSLPRFKVEQAINLKDTLSTMGVKELFADTADLSGIDGKQELAISAAVHKAFVEVNEEGTEAAAATAMPAANSCEMFTPHFTVDHPFMFLIRSHNPDIVLFLGSVRDI</sequence>
<dbReference type="InterPro" id="IPR036186">
    <property type="entry name" value="Serpin_sf"/>
</dbReference>
<dbReference type="InterPro" id="IPR042185">
    <property type="entry name" value="Serpin_sf_2"/>
</dbReference>
<organism evidence="10">
    <name type="scientific">Amblyomma americanum</name>
    <name type="common">Lone star tick</name>
    <dbReference type="NCBI Taxonomy" id="6943"/>
    <lineage>
        <taxon>Eukaryota</taxon>
        <taxon>Metazoa</taxon>
        <taxon>Ecdysozoa</taxon>
        <taxon>Arthropoda</taxon>
        <taxon>Chelicerata</taxon>
        <taxon>Arachnida</taxon>
        <taxon>Acari</taxon>
        <taxon>Parasitiformes</taxon>
        <taxon>Ixodida</taxon>
        <taxon>Ixodoidea</taxon>
        <taxon>Ixodidae</taxon>
        <taxon>Amblyomminae</taxon>
        <taxon>Amblyomma</taxon>
    </lineage>
</organism>
<dbReference type="PANTHER" id="PTHR11461">
    <property type="entry name" value="SERINE PROTEASE INHIBITOR, SERPIN"/>
    <property type="match status" value="1"/>
</dbReference>
<keyword evidence="7" id="KW-0325">Glycoprotein</keyword>
<keyword evidence="6" id="KW-0722">Serine protease inhibitor</keyword>
<evidence type="ECO:0000256" key="8">
    <source>
        <dbReference type="RuleBase" id="RU000411"/>
    </source>
</evidence>
<comment type="subcellular location">
    <subcellularLocation>
        <location evidence="1">Secreted</location>
    </subcellularLocation>
</comment>
<evidence type="ECO:0000256" key="6">
    <source>
        <dbReference type="ARBA" id="ARBA00022900"/>
    </source>
</evidence>
<dbReference type="MEROPS" id="I04.076"/>
<evidence type="ECO:0000256" key="1">
    <source>
        <dbReference type="ARBA" id="ARBA00004613"/>
    </source>
</evidence>
<feature type="domain" description="Serpin" evidence="9">
    <location>
        <begin position="17"/>
        <end position="380"/>
    </location>
</feature>
<name>A0A0E9Y1T0_AMBAM</name>
<keyword evidence="3" id="KW-0964">Secreted</keyword>
<comment type="similarity">
    <text evidence="2 8">Belongs to the serpin family.</text>
</comment>
<evidence type="ECO:0000256" key="3">
    <source>
        <dbReference type="ARBA" id="ARBA00022525"/>
    </source>
</evidence>
<protein>
    <submittedName>
        <fullName evidence="10">Serine protease inhibitor</fullName>
    </submittedName>
</protein>
<keyword evidence="4" id="KW-0646">Protease inhibitor</keyword>
<proteinExistence type="inferred from homology"/>
<accession>A0A0E9Y1T0</accession>
<dbReference type="SUPFAM" id="SSF56574">
    <property type="entry name" value="Serpins"/>
    <property type="match status" value="1"/>
</dbReference>